<dbReference type="AlphaFoldDB" id="A0A0V1C9E3"/>
<evidence type="ECO:0000313" key="1">
    <source>
        <dbReference type="EMBL" id="KRY45847.1"/>
    </source>
</evidence>
<evidence type="ECO:0000313" key="2">
    <source>
        <dbReference type="Proteomes" id="UP000054653"/>
    </source>
</evidence>
<dbReference type="Proteomes" id="UP000054653">
    <property type="component" value="Unassembled WGS sequence"/>
</dbReference>
<accession>A0A0V1C9E3</accession>
<proteinExistence type="predicted"/>
<keyword evidence="2" id="KW-1185">Reference proteome</keyword>
<dbReference type="EMBL" id="JYDI01000325">
    <property type="protein sequence ID" value="KRY45847.1"/>
    <property type="molecule type" value="Genomic_DNA"/>
</dbReference>
<organism evidence="1 2">
    <name type="scientific">Trichinella britovi</name>
    <name type="common">Parasitic roundworm</name>
    <dbReference type="NCBI Taxonomy" id="45882"/>
    <lineage>
        <taxon>Eukaryota</taxon>
        <taxon>Metazoa</taxon>
        <taxon>Ecdysozoa</taxon>
        <taxon>Nematoda</taxon>
        <taxon>Enoplea</taxon>
        <taxon>Dorylaimia</taxon>
        <taxon>Trichinellida</taxon>
        <taxon>Trichinellidae</taxon>
        <taxon>Trichinella</taxon>
    </lineage>
</organism>
<gene>
    <name evidence="1" type="ORF">T03_283</name>
</gene>
<comment type="caution">
    <text evidence="1">The sequence shown here is derived from an EMBL/GenBank/DDBJ whole genome shotgun (WGS) entry which is preliminary data.</text>
</comment>
<name>A0A0V1C9E3_TRIBR</name>
<reference evidence="1 2" key="1">
    <citation type="submission" date="2015-01" db="EMBL/GenBank/DDBJ databases">
        <title>Evolution of Trichinella species and genotypes.</title>
        <authorList>
            <person name="Korhonen P.K."/>
            <person name="Edoardo P."/>
            <person name="Giuseppe L.R."/>
            <person name="Gasser R.B."/>
        </authorList>
    </citation>
    <scope>NUCLEOTIDE SEQUENCE [LARGE SCALE GENOMIC DNA]</scope>
    <source>
        <strain evidence="1">ISS120</strain>
    </source>
</reference>
<sequence length="108" mass="12617">MYKLFQRFTVSLLPGDEFISGEDHVLQFNINFVQFRYRIVISFAVLHVFKKTQDFQQVDSRIHGQLNKILELKKPELPFLFGVWGSGIDSKFVQGESLIHDNELSNKL</sequence>
<protein>
    <submittedName>
        <fullName evidence="1">Uncharacterized protein</fullName>
    </submittedName>
</protein>